<proteinExistence type="inferred from homology"/>
<feature type="transmembrane region" description="Helical" evidence="8">
    <location>
        <begin position="355"/>
        <end position="373"/>
    </location>
</feature>
<protein>
    <recommendedName>
        <fullName evidence="8">Gustatory receptor</fullName>
    </recommendedName>
</protein>
<keyword evidence="6 8" id="KW-0675">Receptor</keyword>
<dbReference type="Pfam" id="PF08395">
    <property type="entry name" value="7tm_7"/>
    <property type="match status" value="1"/>
</dbReference>
<evidence type="ECO:0000256" key="8">
    <source>
        <dbReference type="RuleBase" id="RU363108"/>
    </source>
</evidence>
<comment type="function">
    <text evidence="8">Gustatory receptor which mediates acceptance or avoidance behavior, depending on its substrates.</text>
</comment>
<evidence type="ECO:0000313" key="10">
    <source>
        <dbReference type="RefSeq" id="XP_049305378.1"/>
    </source>
</evidence>
<evidence type="ECO:0000313" key="9">
    <source>
        <dbReference type="Proteomes" id="UP001652620"/>
    </source>
</evidence>
<feature type="transmembrane region" description="Helical" evidence="8">
    <location>
        <begin position="82"/>
        <end position="100"/>
    </location>
</feature>
<evidence type="ECO:0000256" key="3">
    <source>
        <dbReference type="ARBA" id="ARBA00022692"/>
    </source>
</evidence>
<comment type="similarity">
    <text evidence="8">Belongs to the insect chemoreceptor superfamily. Gustatory receptor (GR) family.</text>
</comment>
<keyword evidence="2 8" id="KW-1003">Cell membrane</keyword>
<dbReference type="PANTHER" id="PTHR21143:SF133">
    <property type="entry name" value="GUSTATORY AND PHEROMONE RECEPTOR 32A-RELATED"/>
    <property type="match status" value="1"/>
</dbReference>
<keyword evidence="7 8" id="KW-0807">Transducer</keyword>
<feature type="transmembrane region" description="Helical" evidence="8">
    <location>
        <begin position="188"/>
        <end position="208"/>
    </location>
</feature>
<sequence length="390" mass="45172">MAVLNIVRVLRFYTMLLHRLGIMPIGYCQKENKYVLQTGWKFQLMHWSLQSIYTLSLAILITRRESFFSTKNNYIEDNYWNVLVSGAMLVQFLINVWILTLQRIHLQIINYCTHLTEQLSGIAKRKVGLYQLVMLVAVMGASALNTFFLWNRFSVPSTFTETCLHIPWLIFQIYCFILSFILSNYICIVQIITGHLITLNTFIAMITYQRRLRITDIYLDNIQNCLEIYDNILFICTEYISKSYGVIFVLITFISTLDITFIVYGMSTGLTEGYLEKMYSVAQSISFALPSVIFLWMMLLGSNIPGQANKTVKILAKIPHTGTGLDKMVDKFLMKNIRKKPILTAYGFFQLDRSALFKLFTAIITYIMILVQFTDIENSLKAKEVQTNIN</sequence>
<feature type="transmembrane region" description="Helical" evidence="8">
    <location>
        <begin position="278"/>
        <end position="300"/>
    </location>
</feature>
<accession>A0ABM3J820</accession>
<comment type="subcellular location">
    <subcellularLocation>
        <location evidence="1 8">Cell membrane</location>
        <topology evidence="1 8">Multi-pass membrane protein</topology>
    </subcellularLocation>
</comment>
<evidence type="ECO:0000256" key="5">
    <source>
        <dbReference type="ARBA" id="ARBA00023136"/>
    </source>
</evidence>
<dbReference type="Proteomes" id="UP001652620">
    <property type="component" value="Chromosome 1"/>
</dbReference>
<keyword evidence="3 8" id="KW-0812">Transmembrane</keyword>
<dbReference type="RefSeq" id="XP_049305378.1">
    <property type="nucleotide sequence ID" value="XM_049449421.1"/>
</dbReference>
<dbReference type="GeneID" id="115065986"/>
<reference evidence="9" key="1">
    <citation type="submission" date="2025-05" db="UniProtKB">
        <authorList>
            <consortium name="RefSeq"/>
        </authorList>
    </citation>
    <scope>NUCLEOTIDE SEQUENCE [LARGE SCALE GENOMIC DNA]</scope>
</reference>
<feature type="transmembrane region" description="Helical" evidence="8">
    <location>
        <begin position="162"/>
        <end position="182"/>
    </location>
</feature>
<keyword evidence="4 8" id="KW-1133">Transmembrane helix</keyword>
<keyword evidence="9" id="KW-1185">Reference proteome</keyword>
<name>A0ABM3J820_BACDO</name>
<feature type="transmembrane region" description="Helical" evidence="8">
    <location>
        <begin position="129"/>
        <end position="150"/>
    </location>
</feature>
<dbReference type="PANTHER" id="PTHR21143">
    <property type="entry name" value="INVERTEBRATE GUSTATORY RECEPTOR"/>
    <property type="match status" value="1"/>
</dbReference>
<keyword evidence="5 8" id="KW-0472">Membrane</keyword>
<evidence type="ECO:0000256" key="6">
    <source>
        <dbReference type="ARBA" id="ARBA00023170"/>
    </source>
</evidence>
<evidence type="ECO:0000256" key="7">
    <source>
        <dbReference type="ARBA" id="ARBA00023224"/>
    </source>
</evidence>
<reference evidence="10" key="2">
    <citation type="submission" date="2025-08" db="UniProtKB">
        <authorList>
            <consortium name="RefSeq"/>
        </authorList>
    </citation>
    <scope>IDENTIFICATION</scope>
    <source>
        <tissue evidence="10">Adult</tissue>
    </source>
</reference>
<organism evidence="9 10">
    <name type="scientific">Bactrocera dorsalis</name>
    <name type="common">Oriental fruit fly</name>
    <name type="synonym">Dacus dorsalis</name>
    <dbReference type="NCBI Taxonomy" id="27457"/>
    <lineage>
        <taxon>Eukaryota</taxon>
        <taxon>Metazoa</taxon>
        <taxon>Ecdysozoa</taxon>
        <taxon>Arthropoda</taxon>
        <taxon>Hexapoda</taxon>
        <taxon>Insecta</taxon>
        <taxon>Pterygota</taxon>
        <taxon>Neoptera</taxon>
        <taxon>Endopterygota</taxon>
        <taxon>Diptera</taxon>
        <taxon>Brachycera</taxon>
        <taxon>Muscomorpha</taxon>
        <taxon>Tephritoidea</taxon>
        <taxon>Tephritidae</taxon>
        <taxon>Bactrocera</taxon>
        <taxon>Bactrocera</taxon>
    </lineage>
</organism>
<evidence type="ECO:0000256" key="1">
    <source>
        <dbReference type="ARBA" id="ARBA00004651"/>
    </source>
</evidence>
<evidence type="ECO:0000256" key="4">
    <source>
        <dbReference type="ARBA" id="ARBA00022989"/>
    </source>
</evidence>
<feature type="transmembrane region" description="Helical" evidence="8">
    <location>
        <begin position="244"/>
        <end position="266"/>
    </location>
</feature>
<gene>
    <name evidence="10" type="primary">LOC115065986</name>
</gene>
<evidence type="ECO:0000256" key="2">
    <source>
        <dbReference type="ARBA" id="ARBA00022475"/>
    </source>
</evidence>
<dbReference type="InterPro" id="IPR013604">
    <property type="entry name" value="7TM_chemorcpt"/>
</dbReference>